<dbReference type="Pfam" id="PF02515">
    <property type="entry name" value="CoA_transf_3"/>
    <property type="match status" value="3"/>
</dbReference>
<protein>
    <submittedName>
        <fullName evidence="1">CoA transferase</fullName>
    </submittedName>
</protein>
<dbReference type="Gene3D" id="3.40.50.10540">
    <property type="entry name" value="Crotonobetainyl-coa:carnitine coa-transferase, domain 1"/>
    <property type="match status" value="3"/>
</dbReference>
<dbReference type="InterPro" id="IPR050509">
    <property type="entry name" value="CoA-transferase_III"/>
</dbReference>
<evidence type="ECO:0000313" key="1">
    <source>
        <dbReference type="EMBL" id="MWA01581.1"/>
    </source>
</evidence>
<sequence>MTATDTTGTVTLAGVRVVELGTGSIAPIVGMLLADHGADVVRFGGPPVGALSPQEAFRHRSKRLVASPPTPEEAAVLLGAADLCVAGPGGGIDSERRDTILRENPRLVWLDLPLWDGPAPWGDVESHGLLAAWTGMAARQTSFSGDPVEPVYDLLFSSHAAWAAACAVACLVERERSGFGQRVTVSAAHGMLLPLIGVLSVDADIPDPSTAIGSFGRHPTYTVFECGDGRWLACGALGSKFERAILNVLGIESILDDPRLGGGTASYSAPDVFAWVRSEVAAAFRTRDCDDWVERISAAGIPCGPVGHRDDWLDRPQVAALGERVELAVPGLGTLTMPGTPNHLPSSAGAPVAAPRAVELGEVGWTPRPAPAVTGPAPLRPGPLAGIRILNTGSFVAGPYSGSLMAELGAEVVKLEPTGGDPFRQTGFMYSRGMRSIAIDLASAEGREILDDLAGTCDVVICSLRPGAERKLGLDHETLASRRPDIITTGISGFGEVGPQAGRPGVDMVLQAMSGMMRAQGGDDEPVVNTLAITDFNAAALTCLGAVLALYHRAQTGGGQHIWTSLADVATYTQGAGLVKLDGKPVSTLNGGRDYKGTGCADRYYRVADGWLRVAGRDRDALDPDELIAAGIDVDKELFARDRVAAVASALADLGAKEAADRLARAGLAAVPARRVTEVLRDPLLLASGRIEVRAGEEGTVFTAPGRYAAFGRTALSGHLVTPGAGQHTRALLAELYPAERIEELLRAGVVEAGAPMPQRLGAVYR</sequence>
<dbReference type="PANTHER" id="PTHR48228">
    <property type="entry name" value="SUCCINYL-COA--D-CITRAMALATE COA-TRANSFERASE"/>
    <property type="match status" value="1"/>
</dbReference>
<dbReference type="Gene3D" id="3.30.1540.10">
    <property type="entry name" value="formyl-coa transferase, domain 3"/>
    <property type="match status" value="1"/>
</dbReference>
<proteinExistence type="predicted"/>
<dbReference type="EMBL" id="WBMS02000010">
    <property type="protein sequence ID" value="MWA01581.1"/>
    <property type="molecule type" value="Genomic_DNA"/>
</dbReference>
<keyword evidence="2" id="KW-1185">Reference proteome</keyword>
<dbReference type="GO" id="GO:0016740">
    <property type="term" value="F:transferase activity"/>
    <property type="evidence" value="ECO:0007669"/>
    <property type="project" value="UniProtKB-KW"/>
</dbReference>
<comment type="caution">
    <text evidence="1">The sequence shown here is derived from an EMBL/GenBank/DDBJ whole genome shotgun (WGS) entry which is preliminary data.</text>
</comment>
<dbReference type="InterPro" id="IPR023606">
    <property type="entry name" value="CoA-Trfase_III_dom_1_sf"/>
</dbReference>
<dbReference type="InterPro" id="IPR003673">
    <property type="entry name" value="CoA-Trfase_fam_III"/>
</dbReference>
<accession>A0A6I4MCT0</accession>
<dbReference type="InterPro" id="IPR044855">
    <property type="entry name" value="CoA-Trfase_III_dom3_sf"/>
</dbReference>
<dbReference type="PANTHER" id="PTHR48228:SF5">
    <property type="entry name" value="ALPHA-METHYLACYL-COA RACEMASE"/>
    <property type="match status" value="1"/>
</dbReference>
<evidence type="ECO:0000313" key="2">
    <source>
        <dbReference type="Proteomes" id="UP000462055"/>
    </source>
</evidence>
<dbReference type="Proteomes" id="UP000462055">
    <property type="component" value="Unassembled WGS sequence"/>
</dbReference>
<reference evidence="1" key="1">
    <citation type="submission" date="2019-12" db="EMBL/GenBank/DDBJ databases">
        <title>Actinomadura physcomitrii sp. nov., a novel actinomycete isolated from moss [Physcomitrium sphaericum (Ludw) Fuernr].</title>
        <authorList>
            <person name="Zhuang X."/>
        </authorList>
    </citation>
    <scope>NUCLEOTIDE SEQUENCE [LARGE SCALE GENOMIC DNA]</scope>
    <source>
        <strain evidence="1">LD22</strain>
    </source>
</reference>
<organism evidence="1 2">
    <name type="scientific">Actinomadura physcomitrii</name>
    <dbReference type="NCBI Taxonomy" id="2650748"/>
    <lineage>
        <taxon>Bacteria</taxon>
        <taxon>Bacillati</taxon>
        <taxon>Actinomycetota</taxon>
        <taxon>Actinomycetes</taxon>
        <taxon>Streptosporangiales</taxon>
        <taxon>Thermomonosporaceae</taxon>
        <taxon>Actinomadura</taxon>
    </lineage>
</organism>
<gene>
    <name evidence="1" type="ORF">F8568_014590</name>
</gene>
<dbReference type="SUPFAM" id="SSF89796">
    <property type="entry name" value="CoA-transferase family III (CaiB/BaiF)"/>
    <property type="match status" value="2"/>
</dbReference>
<name>A0A6I4MCT0_9ACTN</name>
<keyword evidence="1" id="KW-0808">Transferase</keyword>
<dbReference type="RefSeq" id="WP_151594082.1">
    <property type="nucleotide sequence ID" value="NZ_WBMS02000010.1"/>
</dbReference>
<dbReference type="AlphaFoldDB" id="A0A6I4MCT0"/>